<keyword evidence="4" id="KW-0539">Nucleus</keyword>
<evidence type="ECO:0000259" key="6">
    <source>
        <dbReference type="PROSITE" id="PS51293"/>
    </source>
</evidence>
<evidence type="ECO:0000259" key="5">
    <source>
        <dbReference type="PROSITE" id="PS50090"/>
    </source>
</evidence>
<name>A0AAV9F5J1_ACOCL</name>
<dbReference type="InterPro" id="IPR017930">
    <property type="entry name" value="Myb_dom"/>
</dbReference>
<gene>
    <name evidence="8" type="ORF">QJS10_CPA03g01274</name>
</gene>
<dbReference type="InterPro" id="IPR017884">
    <property type="entry name" value="SANT_dom"/>
</dbReference>
<dbReference type="CDD" id="cd00167">
    <property type="entry name" value="SANT"/>
    <property type="match status" value="1"/>
</dbReference>
<keyword evidence="9" id="KW-1185">Reference proteome</keyword>
<sequence>MNTSPSIPASKSLPKLFGVDLSKPPMKRMKRKSKSMIDLNKVPKKRSVTVHWTVEEHMRFLEGLQAHGRGKWAGIARDYVITRNATQVSTHAQKYFQHQTQKAQKQCTGSSIFDMPMPSSPPPPTNPKHMNNADMSTLHIPIRPLAIRGNPNLQRE</sequence>
<feature type="domain" description="HTH myb-type" evidence="7">
    <location>
        <begin position="44"/>
        <end position="100"/>
    </location>
</feature>
<reference evidence="8" key="1">
    <citation type="journal article" date="2023" name="Nat. Commun.">
        <title>Diploid and tetraploid genomes of Acorus and the evolution of monocots.</title>
        <authorList>
            <person name="Ma L."/>
            <person name="Liu K.W."/>
            <person name="Li Z."/>
            <person name="Hsiao Y.Y."/>
            <person name="Qi Y."/>
            <person name="Fu T."/>
            <person name="Tang G.D."/>
            <person name="Zhang D."/>
            <person name="Sun W.H."/>
            <person name="Liu D.K."/>
            <person name="Li Y."/>
            <person name="Chen G.Z."/>
            <person name="Liu X.D."/>
            <person name="Liao X.Y."/>
            <person name="Jiang Y.T."/>
            <person name="Yu X."/>
            <person name="Hao Y."/>
            <person name="Huang J."/>
            <person name="Zhao X.W."/>
            <person name="Ke S."/>
            <person name="Chen Y.Y."/>
            <person name="Wu W.L."/>
            <person name="Hsu J.L."/>
            <person name="Lin Y.F."/>
            <person name="Huang M.D."/>
            <person name="Li C.Y."/>
            <person name="Huang L."/>
            <person name="Wang Z.W."/>
            <person name="Zhao X."/>
            <person name="Zhong W.Y."/>
            <person name="Peng D.H."/>
            <person name="Ahmad S."/>
            <person name="Lan S."/>
            <person name="Zhang J.S."/>
            <person name="Tsai W.C."/>
            <person name="Van de Peer Y."/>
            <person name="Liu Z.J."/>
        </authorList>
    </citation>
    <scope>NUCLEOTIDE SEQUENCE</scope>
    <source>
        <strain evidence="8">CP</strain>
    </source>
</reference>
<evidence type="ECO:0000259" key="7">
    <source>
        <dbReference type="PROSITE" id="PS51294"/>
    </source>
</evidence>
<dbReference type="InterPro" id="IPR001005">
    <property type="entry name" value="SANT/Myb"/>
</dbReference>
<dbReference type="GO" id="GO:0009723">
    <property type="term" value="P:response to ethylene"/>
    <property type="evidence" value="ECO:0007669"/>
    <property type="project" value="TreeGrafter"/>
</dbReference>
<dbReference type="InterPro" id="IPR052245">
    <property type="entry name" value="Plant_Stress_Dev_TF"/>
</dbReference>
<dbReference type="PANTHER" id="PTHR44191">
    <property type="entry name" value="TRANSCRIPTION FACTOR KUA1"/>
    <property type="match status" value="1"/>
</dbReference>
<keyword evidence="2" id="KW-0238">DNA-binding</keyword>
<accession>A0AAV9F5J1</accession>
<dbReference type="InterPro" id="IPR006447">
    <property type="entry name" value="Myb_dom_plants"/>
</dbReference>
<proteinExistence type="predicted"/>
<dbReference type="PROSITE" id="PS50090">
    <property type="entry name" value="MYB_LIKE"/>
    <property type="match status" value="1"/>
</dbReference>
<dbReference type="PROSITE" id="PS51293">
    <property type="entry name" value="SANT"/>
    <property type="match status" value="1"/>
</dbReference>
<keyword evidence="1" id="KW-0805">Transcription regulation</keyword>
<evidence type="ECO:0000256" key="4">
    <source>
        <dbReference type="ARBA" id="ARBA00023242"/>
    </source>
</evidence>
<reference evidence="8" key="2">
    <citation type="submission" date="2023-06" db="EMBL/GenBank/DDBJ databases">
        <authorList>
            <person name="Ma L."/>
            <person name="Liu K.-W."/>
            <person name="Li Z."/>
            <person name="Hsiao Y.-Y."/>
            <person name="Qi Y."/>
            <person name="Fu T."/>
            <person name="Tang G."/>
            <person name="Zhang D."/>
            <person name="Sun W.-H."/>
            <person name="Liu D.-K."/>
            <person name="Li Y."/>
            <person name="Chen G.-Z."/>
            <person name="Liu X.-D."/>
            <person name="Liao X.-Y."/>
            <person name="Jiang Y.-T."/>
            <person name="Yu X."/>
            <person name="Hao Y."/>
            <person name="Huang J."/>
            <person name="Zhao X.-W."/>
            <person name="Ke S."/>
            <person name="Chen Y.-Y."/>
            <person name="Wu W.-L."/>
            <person name="Hsu J.-L."/>
            <person name="Lin Y.-F."/>
            <person name="Huang M.-D."/>
            <person name="Li C.-Y."/>
            <person name="Huang L."/>
            <person name="Wang Z.-W."/>
            <person name="Zhao X."/>
            <person name="Zhong W.-Y."/>
            <person name="Peng D.-H."/>
            <person name="Ahmad S."/>
            <person name="Lan S."/>
            <person name="Zhang J.-S."/>
            <person name="Tsai W.-C."/>
            <person name="Van De Peer Y."/>
            <person name="Liu Z.-J."/>
        </authorList>
    </citation>
    <scope>NUCLEOTIDE SEQUENCE</scope>
    <source>
        <strain evidence="8">CP</strain>
        <tissue evidence="8">Leaves</tissue>
    </source>
</reference>
<dbReference type="SMART" id="SM00717">
    <property type="entry name" value="SANT"/>
    <property type="match status" value="1"/>
</dbReference>
<dbReference type="Gene3D" id="1.10.10.60">
    <property type="entry name" value="Homeodomain-like"/>
    <property type="match status" value="1"/>
</dbReference>
<organism evidence="8 9">
    <name type="scientific">Acorus calamus</name>
    <name type="common">Sweet flag</name>
    <dbReference type="NCBI Taxonomy" id="4465"/>
    <lineage>
        <taxon>Eukaryota</taxon>
        <taxon>Viridiplantae</taxon>
        <taxon>Streptophyta</taxon>
        <taxon>Embryophyta</taxon>
        <taxon>Tracheophyta</taxon>
        <taxon>Spermatophyta</taxon>
        <taxon>Magnoliopsida</taxon>
        <taxon>Liliopsida</taxon>
        <taxon>Acoraceae</taxon>
        <taxon>Acorus</taxon>
    </lineage>
</organism>
<dbReference type="NCBIfam" id="TIGR01557">
    <property type="entry name" value="myb_SHAQKYF"/>
    <property type="match status" value="1"/>
</dbReference>
<dbReference type="GO" id="GO:0006355">
    <property type="term" value="P:regulation of DNA-templated transcription"/>
    <property type="evidence" value="ECO:0007669"/>
    <property type="project" value="UniProtKB-ARBA"/>
</dbReference>
<dbReference type="PANTHER" id="PTHR44191:SF45">
    <property type="entry name" value="TRANSCRIPTION FACTOR MYB1R1-LIKE"/>
    <property type="match status" value="1"/>
</dbReference>
<dbReference type="GO" id="GO:0003677">
    <property type="term" value="F:DNA binding"/>
    <property type="evidence" value="ECO:0007669"/>
    <property type="project" value="UniProtKB-KW"/>
</dbReference>
<dbReference type="AlphaFoldDB" id="A0AAV9F5J1"/>
<keyword evidence="3" id="KW-0804">Transcription</keyword>
<dbReference type="InterPro" id="IPR009057">
    <property type="entry name" value="Homeodomain-like_sf"/>
</dbReference>
<evidence type="ECO:0000256" key="3">
    <source>
        <dbReference type="ARBA" id="ARBA00023163"/>
    </source>
</evidence>
<dbReference type="Pfam" id="PF00249">
    <property type="entry name" value="Myb_DNA-binding"/>
    <property type="match status" value="1"/>
</dbReference>
<feature type="domain" description="SANT" evidence="6">
    <location>
        <begin position="47"/>
        <end position="103"/>
    </location>
</feature>
<dbReference type="Proteomes" id="UP001180020">
    <property type="component" value="Unassembled WGS sequence"/>
</dbReference>
<dbReference type="SUPFAM" id="SSF46689">
    <property type="entry name" value="Homeodomain-like"/>
    <property type="match status" value="1"/>
</dbReference>
<dbReference type="PROSITE" id="PS51294">
    <property type="entry name" value="HTH_MYB"/>
    <property type="match status" value="1"/>
</dbReference>
<dbReference type="EMBL" id="JAUJYO010000003">
    <property type="protein sequence ID" value="KAK1320253.1"/>
    <property type="molecule type" value="Genomic_DNA"/>
</dbReference>
<evidence type="ECO:0000256" key="1">
    <source>
        <dbReference type="ARBA" id="ARBA00023015"/>
    </source>
</evidence>
<evidence type="ECO:0000256" key="2">
    <source>
        <dbReference type="ARBA" id="ARBA00023125"/>
    </source>
</evidence>
<dbReference type="GO" id="GO:0009739">
    <property type="term" value="P:response to gibberellin"/>
    <property type="evidence" value="ECO:0007669"/>
    <property type="project" value="TreeGrafter"/>
</dbReference>
<evidence type="ECO:0000313" key="9">
    <source>
        <dbReference type="Proteomes" id="UP001180020"/>
    </source>
</evidence>
<evidence type="ECO:0000313" key="8">
    <source>
        <dbReference type="EMBL" id="KAK1320253.1"/>
    </source>
</evidence>
<feature type="domain" description="Myb-like" evidence="5">
    <location>
        <begin position="52"/>
        <end position="96"/>
    </location>
</feature>
<protein>
    <submittedName>
        <fullName evidence="8">Uncharacterized protein</fullName>
    </submittedName>
</protein>
<comment type="caution">
    <text evidence="8">The sequence shown here is derived from an EMBL/GenBank/DDBJ whole genome shotgun (WGS) entry which is preliminary data.</text>
</comment>